<organism evidence="4 5">
    <name type="scientific">Seiridium cardinale</name>
    <dbReference type="NCBI Taxonomy" id="138064"/>
    <lineage>
        <taxon>Eukaryota</taxon>
        <taxon>Fungi</taxon>
        <taxon>Dikarya</taxon>
        <taxon>Ascomycota</taxon>
        <taxon>Pezizomycotina</taxon>
        <taxon>Sordariomycetes</taxon>
        <taxon>Xylariomycetidae</taxon>
        <taxon>Amphisphaeriales</taxon>
        <taxon>Sporocadaceae</taxon>
        <taxon>Seiridium</taxon>
    </lineage>
</organism>
<keyword evidence="2" id="KW-0812">Transmembrane</keyword>
<gene>
    <name evidence="4" type="ORF">SCAR479_04584</name>
</gene>
<keyword evidence="2" id="KW-1133">Transmembrane helix</keyword>
<keyword evidence="2" id="KW-0472">Membrane</keyword>
<feature type="signal peptide" evidence="3">
    <location>
        <begin position="1"/>
        <end position="31"/>
    </location>
</feature>
<comment type="caution">
    <text evidence="4">The sequence shown here is derived from an EMBL/GenBank/DDBJ whole genome shotgun (WGS) entry which is preliminary data.</text>
</comment>
<feature type="transmembrane region" description="Helical" evidence="2">
    <location>
        <begin position="45"/>
        <end position="66"/>
    </location>
</feature>
<evidence type="ECO:0000256" key="1">
    <source>
        <dbReference type="SAM" id="MobiDB-lite"/>
    </source>
</evidence>
<accession>A0ABR2XXP4</accession>
<sequence>MSNESPQNIQRHVERNLLLLLLLSNCSLAFAWDFWMENNSAVAEAWLTTSLTAVQTNTFAAAAWYITRFSSMRPAKSHSHRPGECQGCGINMTETPSPAYDPDHTDKANPRHTSRPNPVAHQGVQTGLDPTATQTTNEPEGIDQPKPKNPAGLERQTEVSSGD</sequence>
<evidence type="ECO:0000313" key="4">
    <source>
        <dbReference type="EMBL" id="KAK9778562.1"/>
    </source>
</evidence>
<feature type="region of interest" description="Disordered" evidence="1">
    <location>
        <begin position="75"/>
        <end position="163"/>
    </location>
</feature>
<dbReference type="EMBL" id="JARVKM010000015">
    <property type="protein sequence ID" value="KAK9778562.1"/>
    <property type="molecule type" value="Genomic_DNA"/>
</dbReference>
<protein>
    <submittedName>
        <fullName evidence="4">Uncharacterized protein</fullName>
    </submittedName>
</protein>
<evidence type="ECO:0000256" key="2">
    <source>
        <dbReference type="SAM" id="Phobius"/>
    </source>
</evidence>
<keyword evidence="5" id="KW-1185">Reference proteome</keyword>
<name>A0ABR2XXP4_9PEZI</name>
<proteinExistence type="predicted"/>
<reference evidence="4 5" key="1">
    <citation type="submission" date="2024-02" db="EMBL/GenBank/DDBJ databases">
        <title>First draft genome assembly of two strains of Seiridium cardinale.</title>
        <authorList>
            <person name="Emiliani G."/>
            <person name="Scali E."/>
        </authorList>
    </citation>
    <scope>NUCLEOTIDE SEQUENCE [LARGE SCALE GENOMIC DNA]</scope>
    <source>
        <strain evidence="4 5">BM-138-000479</strain>
    </source>
</reference>
<keyword evidence="3" id="KW-0732">Signal</keyword>
<dbReference type="Proteomes" id="UP001465668">
    <property type="component" value="Unassembled WGS sequence"/>
</dbReference>
<feature type="chain" id="PRO_5047483002" evidence="3">
    <location>
        <begin position="32"/>
        <end position="163"/>
    </location>
</feature>
<evidence type="ECO:0000256" key="3">
    <source>
        <dbReference type="SAM" id="SignalP"/>
    </source>
</evidence>
<evidence type="ECO:0000313" key="5">
    <source>
        <dbReference type="Proteomes" id="UP001465668"/>
    </source>
</evidence>